<evidence type="ECO:0000259" key="1">
    <source>
        <dbReference type="Pfam" id="PF01425"/>
    </source>
</evidence>
<dbReference type="Gene3D" id="3.90.1300.10">
    <property type="entry name" value="Amidase signature (AS) domain"/>
    <property type="match status" value="1"/>
</dbReference>
<feature type="domain" description="Amidase" evidence="1">
    <location>
        <begin position="24"/>
        <end position="266"/>
    </location>
</feature>
<dbReference type="InterPro" id="IPR020556">
    <property type="entry name" value="Amidase_CS"/>
</dbReference>
<dbReference type="OrthoDB" id="9811471at2"/>
<dbReference type="Proteomes" id="UP000287188">
    <property type="component" value="Unassembled WGS sequence"/>
</dbReference>
<dbReference type="InterPro" id="IPR023631">
    <property type="entry name" value="Amidase_dom"/>
</dbReference>
<dbReference type="PANTHER" id="PTHR11895:SF176">
    <property type="entry name" value="AMIDASE AMID-RELATED"/>
    <property type="match status" value="1"/>
</dbReference>
<name>A0A402AJ43_9CHLR</name>
<proteinExistence type="predicted"/>
<dbReference type="Pfam" id="PF01425">
    <property type="entry name" value="Amidase"/>
    <property type="match status" value="1"/>
</dbReference>
<sequence length="271" mass="28577">MLMPYTSIREAADEIHAGIITPTELVLETLEQIDEADGEIQAFVNVIREQALQDAEQAEREQRTGLYRSPLHGIPIAIKDLIAVKGFPTTASSKVLANNISAEDAMVIEQLRKAGAIIIGKTNTFEFAYGPYAPPTRNPWDHTRTTGGSSGGSAAAVAAGMTLGAIGTDTGGSIRIPAACCGITGLKPTYGRVSCYGVIPLSWSLDHVGPLGRSAEDCAILFDAIARYDPRDPNSVSGPPSRPAATLIEGAEGRGPLSLQGLRLGIPRMLL</sequence>
<protein>
    <recommendedName>
        <fullName evidence="1">Amidase domain-containing protein</fullName>
    </recommendedName>
</protein>
<dbReference type="EMBL" id="BIFS01000001">
    <property type="protein sequence ID" value="GCE19074.1"/>
    <property type="molecule type" value="Genomic_DNA"/>
</dbReference>
<evidence type="ECO:0000313" key="2">
    <source>
        <dbReference type="EMBL" id="GCE19074.1"/>
    </source>
</evidence>
<reference evidence="3" key="1">
    <citation type="submission" date="2018-12" db="EMBL/GenBank/DDBJ databases">
        <title>Tengunoibacter tsumagoiensis gen. nov., sp. nov., Dictyobacter kobayashii sp. nov., D. alpinus sp. nov., and D. joshuensis sp. nov. and description of Dictyobacteraceae fam. nov. within the order Ktedonobacterales isolated from Tengu-no-mugimeshi.</title>
        <authorList>
            <person name="Wang C.M."/>
            <person name="Zheng Y."/>
            <person name="Sakai Y."/>
            <person name="Toyoda A."/>
            <person name="Minakuchi Y."/>
            <person name="Abe K."/>
            <person name="Yokota A."/>
            <person name="Yabe S."/>
        </authorList>
    </citation>
    <scope>NUCLEOTIDE SEQUENCE [LARGE SCALE GENOMIC DNA]</scope>
    <source>
        <strain evidence="3">Uno11</strain>
    </source>
</reference>
<organism evidence="2 3">
    <name type="scientific">Dictyobacter kobayashii</name>
    <dbReference type="NCBI Taxonomy" id="2014872"/>
    <lineage>
        <taxon>Bacteria</taxon>
        <taxon>Bacillati</taxon>
        <taxon>Chloroflexota</taxon>
        <taxon>Ktedonobacteria</taxon>
        <taxon>Ktedonobacterales</taxon>
        <taxon>Dictyobacteraceae</taxon>
        <taxon>Dictyobacter</taxon>
    </lineage>
</organism>
<accession>A0A402AJ43</accession>
<evidence type="ECO:0000313" key="3">
    <source>
        <dbReference type="Proteomes" id="UP000287188"/>
    </source>
</evidence>
<dbReference type="AlphaFoldDB" id="A0A402AJ43"/>
<dbReference type="PROSITE" id="PS00571">
    <property type="entry name" value="AMIDASES"/>
    <property type="match status" value="1"/>
</dbReference>
<dbReference type="GO" id="GO:0003824">
    <property type="term" value="F:catalytic activity"/>
    <property type="evidence" value="ECO:0007669"/>
    <property type="project" value="InterPro"/>
</dbReference>
<keyword evidence="3" id="KW-1185">Reference proteome</keyword>
<dbReference type="SUPFAM" id="SSF75304">
    <property type="entry name" value="Amidase signature (AS) enzymes"/>
    <property type="match status" value="1"/>
</dbReference>
<dbReference type="InterPro" id="IPR000120">
    <property type="entry name" value="Amidase"/>
</dbReference>
<dbReference type="PANTHER" id="PTHR11895">
    <property type="entry name" value="TRANSAMIDASE"/>
    <property type="match status" value="1"/>
</dbReference>
<dbReference type="InterPro" id="IPR036928">
    <property type="entry name" value="AS_sf"/>
</dbReference>
<comment type="caution">
    <text evidence="2">The sequence shown here is derived from an EMBL/GenBank/DDBJ whole genome shotgun (WGS) entry which is preliminary data.</text>
</comment>
<gene>
    <name evidence="2" type="ORF">KDK_28740</name>
</gene>